<sequence length="252" mass="29068">MGLLCRMVRDNLERIGDLVPGHKLRAVITNQCPLEPLEDEGTKNSGKIEGEGEELRDHGLLHWKCFLARQQSKNNDHTESVWSQERAIPDNWPTHFQPFRSQGEYHLIKETYMYLQQSGFYWGPVSMEDAHHMLRVTAPGTFLIRDSYQCNVFFTLSYQGDDQPKSIRLLLTNQLFSLDGSHKTFDSLFALLVHYTTKSSKIVAPYCRQRPERLQQLGRKAVIRTYGAHAVQHLDGLSTSLKKYLLAYPYPV</sequence>
<keyword evidence="2 3" id="KW-0727">SH2 domain</keyword>
<dbReference type="InterPro" id="IPR036860">
    <property type="entry name" value="SH2_dom_sf"/>
</dbReference>
<name>A0AA47MIA6_MERPO</name>
<dbReference type="Proteomes" id="UP001174136">
    <property type="component" value="Unassembled WGS sequence"/>
</dbReference>
<evidence type="ECO:0000256" key="1">
    <source>
        <dbReference type="ARBA" id="ARBA00004906"/>
    </source>
</evidence>
<dbReference type="AlphaFoldDB" id="A0AA47MIA6"/>
<dbReference type="GO" id="GO:0046935">
    <property type="term" value="F:1-phosphatidylinositol-3-kinase regulator activity"/>
    <property type="evidence" value="ECO:0007669"/>
    <property type="project" value="TreeGrafter"/>
</dbReference>
<protein>
    <submittedName>
        <fullName evidence="6">Suppressor of cytokine signaling 1</fullName>
    </submittedName>
</protein>
<dbReference type="GO" id="GO:0005942">
    <property type="term" value="C:phosphatidylinositol 3-kinase complex"/>
    <property type="evidence" value="ECO:0007669"/>
    <property type="project" value="TreeGrafter"/>
</dbReference>
<evidence type="ECO:0000256" key="2">
    <source>
        <dbReference type="ARBA" id="ARBA00022999"/>
    </source>
</evidence>
<dbReference type="PANTHER" id="PTHR10155">
    <property type="entry name" value="PHOSPHATIDYLINOSITOL 3-KINASE REGULATORY SUBUNIT"/>
    <property type="match status" value="1"/>
</dbReference>
<dbReference type="PRINTS" id="PR00401">
    <property type="entry name" value="SH2DOMAIN"/>
</dbReference>
<dbReference type="PROSITE" id="PS50225">
    <property type="entry name" value="SOCS"/>
    <property type="match status" value="1"/>
</dbReference>
<dbReference type="EMBL" id="JAOPHQ010004008">
    <property type="protein sequence ID" value="KAK0140832.1"/>
    <property type="molecule type" value="Genomic_DNA"/>
</dbReference>
<dbReference type="InterPro" id="IPR000980">
    <property type="entry name" value="SH2"/>
</dbReference>
<dbReference type="GO" id="GO:0046854">
    <property type="term" value="P:phosphatidylinositol phosphate biosynthetic process"/>
    <property type="evidence" value="ECO:0007669"/>
    <property type="project" value="TreeGrafter"/>
</dbReference>
<feature type="domain" description="SH2" evidence="4">
    <location>
        <begin position="120"/>
        <end position="212"/>
    </location>
</feature>
<keyword evidence="7" id="KW-1185">Reference proteome</keyword>
<evidence type="ECO:0000259" key="5">
    <source>
        <dbReference type="PROSITE" id="PS50225"/>
    </source>
</evidence>
<comment type="caution">
    <text evidence="6">The sequence shown here is derived from an EMBL/GenBank/DDBJ whole genome shotgun (WGS) entry which is preliminary data.</text>
</comment>
<dbReference type="Pfam" id="PF00017">
    <property type="entry name" value="SH2"/>
    <property type="match status" value="1"/>
</dbReference>
<feature type="domain" description="SOCS box" evidence="5">
    <location>
        <begin position="201"/>
        <end position="251"/>
    </location>
</feature>
<proteinExistence type="predicted"/>
<dbReference type="PROSITE" id="PS50001">
    <property type="entry name" value="SH2"/>
    <property type="match status" value="1"/>
</dbReference>
<organism evidence="6 7">
    <name type="scientific">Merluccius polli</name>
    <name type="common">Benguela hake</name>
    <name type="synonym">Merluccius cadenati</name>
    <dbReference type="NCBI Taxonomy" id="89951"/>
    <lineage>
        <taxon>Eukaryota</taxon>
        <taxon>Metazoa</taxon>
        <taxon>Chordata</taxon>
        <taxon>Craniata</taxon>
        <taxon>Vertebrata</taxon>
        <taxon>Euteleostomi</taxon>
        <taxon>Actinopterygii</taxon>
        <taxon>Neopterygii</taxon>
        <taxon>Teleostei</taxon>
        <taxon>Neoteleostei</taxon>
        <taxon>Acanthomorphata</taxon>
        <taxon>Zeiogadaria</taxon>
        <taxon>Gadariae</taxon>
        <taxon>Gadiformes</taxon>
        <taxon>Gadoidei</taxon>
        <taxon>Merlucciidae</taxon>
        <taxon>Merluccius</taxon>
    </lineage>
</organism>
<dbReference type="Gene3D" id="3.30.505.10">
    <property type="entry name" value="SH2 domain"/>
    <property type="match status" value="1"/>
</dbReference>
<accession>A0AA47MIA6</accession>
<dbReference type="SMART" id="SM00252">
    <property type="entry name" value="SH2"/>
    <property type="match status" value="1"/>
</dbReference>
<reference evidence="6" key="1">
    <citation type="journal article" date="2023" name="Front. Mar. Sci.">
        <title>A new Merluccius polli reference genome to investigate the effects of global change in West African waters.</title>
        <authorList>
            <person name="Mateo J.L."/>
            <person name="Blanco-Fernandez C."/>
            <person name="Garcia-Vazquez E."/>
            <person name="Machado-Schiaffino G."/>
        </authorList>
    </citation>
    <scope>NUCLEOTIDE SEQUENCE</scope>
    <source>
        <strain evidence="6">C29</strain>
        <tissue evidence="6">Fin</tissue>
    </source>
</reference>
<dbReference type="InterPro" id="IPR001496">
    <property type="entry name" value="SOCS_box"/>
</dbReference>
<evidence type="ECO:0000256" key="3">
    <source>
        <dbReference type="PROSITE-ProRule" id="PRU00191"/>
    </source>
</evidence>
<gene>
    <name evidence="6" type="primary">Socs1</name>
    <name evidence="6" type="ORF">N1851_022178</name>
</gene>
<dbReference type="SUPFAM" id="SSF55550">
    <property type="entry name" value="SH2 domain"/>
    <property type="match status" value="1"/>
</dbReference>
<evidence type="ECO:0000313" key="7">
    <source>
        <dbReference type="Proteomes" id="UP001174136"/>
    </source>
</evidence>
<dbReference type="PANTHER" id="PTHR10155:SF4">
    <property type="entry name" value="SUPPRESSOR OF CYTOKINE SIGNALING 1"/>
    <property type="match status" value="1"/>
</dbReference>
<comment type="pathway">
    <text evidence="1">Protein modification; protein ubiquitination.</text>
</comment>
<evidence type="ECO:0000313" key="6">
    <source>
        <dbReference type="EMBL" id="KAK0140832.1"/>
    </source>
</evidence>
<evidence type="ECO:0000259" key="4">
    <source>
        <dbReference type="PROSITE" id="PS50001"/>
    </source>
</evidence>